<evidence type="ECO:0000313" key="3">
    <source>
        <dbReference type="Proteomes" id="UP000199758"/>
    </source>
</evidence>
<keyword evidence="1" id="KW-1133">Transmembrane helix</keyword>
<evidence type="ECO:0000313" key="2">
    <source>
        <dbReference type="EMBL" id="SHG53218.1"/>
    </source>
</evidence>
<proteinExistence type="predicted"/>
<sequence>MTATTSLKPIQRRLIGNGAALIFVAGTIGFGFLFFLLGEIRLWPFPGTISLQLPGSVKAWRMAHLEGVINGLILWLTALLLPLLPFSQVASRRVANGMIAVGWLFTLASLIDALFPNSRGLAMGGPWTNSLAFLMFYVGVLIVMAVMAIIAWKTLVAKAPDNAND</sequence>
<dbReference type="EMBL" id="FQWZ01000001">
    <property type="protein sequence ID" value="SHG53218.1"/>
    <property type="molecule type" value="Genomic_DNA"/>
</dbReference>
<feature type="transmembrane region" description="Helical" evidence="1">
    <location>
        <begin position="14"/>
        <end position="37"/>
    </location>
</feature>
<accession>A0A1M5KKF7</accession>
<dbReference type="Proteomes" id="UP000199758">
    <property type="component" value="Unassembled WGS sequence"/>
</dbReference>
<keyword evidence="3" id="KW-1185">Reference proteome</keyword>
<feature type="transmembrane region" description="Helical" evidence="1">
    <location>
        <begin position="131"/>
        <end position="152"/>
    </location>
</feature>
<keyword evidence="1" id="KW-0812">Transmembrane</keyword>
<feature type="transmembrane region" description="Helical" evidence="1">
    <location>
        <begin position="68"/>
        <end position="87"/>
    </location>
</feature>
<evidence type="ECO:0008006" key="4">
    <source>
        <dbReference type="Google" id="ProtNLM"/>
    </source>
</evidence>
<dbReference type="STRING" id="490188.SAMN04488068_0616"/>
<feature type="transmembrane region" description="Helical" evidence="1">
    <location>
        <begin position="94"/>
        <end position="111"/>
    </location>
</feature>
<protein>
    <recommendedName>
        <fullName evidence="4">Styrene-oxide isomerase</fullName>
    </recommendedName>
</protein>
<dbReference type="AlphaFoldDB" id="A0A1M5KKF7"/>
<reference evidence="2 3" key="1">
    <citation type="submission" date="2016-11" db="EMBL/GenBank/DDBJ databases">
        <authorList>
            <person name="Jaros S."/>
            <person name="Januszkiewicz K."/>
            <person name="Wedrychowicz H."/>
        </authorList>
    </citation>
    <scope>NUCLEOTIDE SEQUENCE [LARGE SCALE GENOMIC DNA]</scope>
    <source>
        <strain evidence="2 3">CGMCC 1.7049</strain>
    </source>
</reference>
<keyword evidence="1" id="KW-0472">Membrane</keyword>
<name>A0A1M5KKF7_9GAMM</name>
<organism evidence="2 3">
    <name type="scientific">Hydrocarboniphaga daqingensis</name>
    <dbReference type="NCBI Taxonomy" id="490188"/>
    <lineage>
        <taxon>Bacteria</taxon>
        <taxon>Pseudomonadati</taxon>
        <taxon>Pseudomonadota</taxon>
        <taxon>Gammaproteobacteria</taxon>
        <taxon>Nevskiales</taxon>
        <taxon>Nevskiaceae</taxon>
        <taxon>Hydrocarboniphaga</taxon>
    </lineage>
</organism>
<dbReference type="RefSeq" id="WP_072893719.1">
    <property type="nucleotide sequence ID" value="NZ_FQWZ01000001.1"/>
</dbReference>
<dbReference type="Pfam" id="PF26512">
    <property type="entry name" value="SOI"/>
    <property type="match status" value="1"/>
</dbReference>
<evidence type="ECO:0000256" key="1">
    <source>
        <dbReference type="SAM" id="Phobius"/>
    </source>
</evidence>
<dbReference type="OrthoDB" id="5741666at2"/>
<gene>
    <name evidence="2" type="ORF">SAMN04488068_0616</name>
</gene>
<dbReference type="InterPro" id="IPR058965">
    <property type="entry name" value="SOI/HabA-like"/>
</dbReference>